<feature type="transmembrane region" description="Helical" evidence="5">
    <location>
        <begin position="267"/>
        <end position="286"/>
    </location>
</feature>
<feature type="transmembrane region" description="Helical" evidence="5">
    <location>
        <begin position="166"/>
        <end position="183"/>
    </location>
</feature>
<gene>
    <name evidence="7" type="ORF">BACCIP111895_03964</name>
</gene>
<evidence type="ECO:0000256" key="1">
    <source>
        <dbReference type="ARBA" id="ARBA00004141"/>
    </source>
</evidence>
<evidence type="ECO:0000256" key="2">
    <source>
        <dbReference type="ARBA" id="ARBA00022692"/>
    </source>
</evidence>
<protein>
    <recommendedName>
        <fullName evidence="6">O-antigen ligase-related domain-containing protein</fullName>
    </recommendedName>
</protein>
<feature type="transmembrane region" description="Helical" evidence="5">
    <location>
        <begin position="58"/>
        <end position="76"/>
    </location>
</feature>
<keyword evidence="8" id="KW-1185">Reference proteome</keyword>
<reference evidence="7" key="1">
    <citation type="submission" date="2022-04" db="EMBL/GenBank/DDBJ databases">
        <authorList>
            <person name="Criscuolo A."/>
        </authorList>
    </citation>
    <scope>NUCLEOTIDE SEQUENCE</scope>
    <source>
        <strain evidence="7">CIP111895</strain>
    </source>
</reference>
<feature type="transmembrane region" description="Helical" evidence="5">
    <location>
        <begin position="88"/>
        <end position="106"/>
    </location>
</feature>
<keyword evidence="3 5" id="KW-1133">Transmembrane helix</keyword>
<sequence>MDLILQVAIVLVFLYDIIVKYKLNHKLKYEKYLVFFAFLILLNGFSNGMSSALYTKGYVQGLLNYGFIFVLCLYILNTINTREELKNILWMTRFNIILLFVFAFFETNIQGIERAGDIVNPNYLSQMSIILLLFFIFSTENKFGLVSFLFYVLSTYTIILTGSKSGLMALMIIIGSILLFNIRSKKIIMFSYYTFWGIFLFYMGVILSTANYEYGLLRFFVKPEDTSRVMLWQYTYYEFLKHPIMGELYNTFRAPWGTIKLVTHNDYLRLAVELGITSIVLLFAFGRKQVKLLLHYNNRDSLFLYSLIMVTLSYSLSHNNINNPMFWLALVIPSLKVFSLDNANLGKGDENNV</sequence>
<dbReference type="Proteomes" id="UP000838308">
    <property type="component" value="Unassembled WGS sequence"/>
</dbReference>
<comment type="caution">
    <text evidence="7">The sequence shown here is derived from an EMBL/GenBank/DDBJ whole genome shotgun (WGS) entry which is preliminary data.</text>
</comment>
<dbReference type="RefSeq" id="WP_248737036.1">
    <property type="nucleotide sequence ID" value="NZ_CALBWS010000032.1"/>
</dbReference>
<dbReference type="EMBL" id="CALBWS010000032">
    <property type="protein sequence ID" value="CAH2716776.1"/>
    <property type="molecule type" value="Genomic_DNA"/>
</dbReference>
<keyword evidence="2 5" id="KW-0812">Transmembrane</keyword>
<feature type="transmembrane region" description="Helical" evidence="5">
    <location>
        <begin position="6"/>
        <end position="23"/>
    </location>
</feature>
<evidence type="ECO:0000313" key="8">
    <source>
        <dbReference type="Proteomes" id="UP000838308"/>
    </source>
</evidence>
<dbReference type="PANTHER" id="PTHR37422:SF13">
    <property type="entry name" value="LIPOPOLYSACCHARIDE BIOSYNTHESIS PROTEIN PA4999-RELATED"/>
    <property type="match status" value="1"/>
</dbReference>
<keyword evidence="4 5" id="KW-0472">Membrane</keyword>
<feature type="transmembrane region" description="Helical" evidence="5">
    <location>
        <begin position="302"/>
        <end position="321"/>
    </location>
</feature>
<comment type="subcellular location">
    <subcellularLocation>
        <location evidence="1">Membrane</location>
        <topology evidence="1">Multi-pass membrane protein</topology>
    </subcellularLocation>
</comment>
<organism evidence="7 8">
    <name type="scientific">Neobacillus rhizosphaerae</name>
    <dbReference type="NCBI Taxonomy" id="2880965"/>
    <lineage>
        <taxon>Bacteria</taxon>
        <taxon>Bacillati</taxon>
        <taxon>Bacillota</taxon>
        <taxon>Bacilli</taxon>
        <taxon>Bacillales</taxon>
        <taxon>Bacillaceae</taxon>
        <taxon>Neobacillus</taxon>
    </lineage>
</organism>
<evidence type="ECO:0000259" key="6">
    <source>
        <dbReference type="Pfam" id="PF04932"/>
    </source>
</evidence>
<evidence type="ECO:0000313" key="7">
    <source>
        <dbReference type="EMBL" id="CAH2716776.1"/>
    </source>
</evidence>
<evidence type="ECO:0000256" key="3">
    <source>
        <dbReference type="ARBA" id="ARBA00022989"/>
    </source>
</evidence>
<feature type="transmembrane region" description="Helical" evidence="5">
    <location>
        <begin position="32"/>
        <end position="52"/>
    </location>
</feature>
<proteinExistence type="predicted"/>
<evidence type="ECO:0000256" key="4">
    <source>
        <dbReference type="ARBA" id="ARBA00023136"/>
    </source>
</evidence>
<accession>A0ABN8KSC7</accession>
<name>A0ABN8KSC7_9BACI</name>
<dbReference type="PANTHER" id="PTHR37422">
    <property type="entry name" value="TEICHURONIC ACID BIOSYNTHESIS PROTEIN TUAE"/>
    <property type="match status" value="1"/>
</dbReference>
<feature type="domain" description="O-antigen ligase-related" evidence="6">
    <location>
        <begin position="150"/>
        <end position="282"/>
    </location>
</feature>
<dbReference type="InterPro" id="IPR051533">
    <property type="entry name" value="WaaL-like"/>
</dbReference>
<dbReference type="InterPro" id="IPR007016">
    <property type="entry name" value="O-antigen_ligase-rel_domated"/>
</dbReference>
<dbReference type="Pfam" id="PF04932">
    <property type="entry name" value="Wzy_C"/>
    <property type="match status" value="1"/>
</dbReference>
<evidence type="ECO:0000256" key="5">
    <source>
        <dbReference type="SAM" id="Phobius"/>
    </source>
</evidence>
<feature type="transmembrane region" description="Helical" evidence="5">
    <location>
        <begin position="190"/>
        <end position="210"/>
    </location>
</feature>